<comment type="caution">
    <text evidence="3">The sequence shown here is derived from an EMBL/GenBank/DDBJ whole genome shotgun (WGS) entry which is preliminary data.</text>
</comment>
<keyword evidence="4" id="KW-1185">Reference proteome</keyword>
<name>A0A5D3YK58_9BACT</name>
<evidence type="ECO:0000313" key="4">
    <source>
        <dbReference type="Proteomes" id="UP000324595"/>
    </source>
</evidence>
<accession>A0A5D3YK58</accession>
<dbReference type="Pfam" id="PF07143">
    <property type="entry name" value="CrtC"/>
    <property type="match status" value="1"/>
</dbReference>
<proteinExistence type="predicted"/>
<dbReference type="PANTHER" id="PTHR38591">
    <property type="entry name" value="HYDROLASE"/>
    <property type="match status" value="1"/>
</dbReference>
<dbReference type="SUPFAM" id="SSF159245">
    <property type="entry name" value="AttH-like"/>
    <property type="match status" value="1"/>
</dbReference>
<dbReference type="AlphaFoldDB" id="A0A5D3YK58"/>
<keyword evidence="1" id="KW-0812">Transmembrane</keyword>
<dbReference type="RefSeq" id="WP_148898931.1">
    <property type="nucleotide sequence ID" value="NZ_VNHY01000002.1"/>
</dbReference>
<keyword evidence="1" id="KW-0472">Membrane</keyword>
<evidence type="ECO:0000259" key="2">
    <source>
        <dbReference type="Pfam" id="PF07143"/>
    </source>
</evidence>
<protein>
    <submittedName>
        <fullName evidence="3">Putative secreted hydrolase</fullName>
    </submittedName>
</protein>
<keyword evidence="1" id="KW-1133">Transmembrane helix</keyword>
<dbReference type="InterPro" id="IPR010791">
    <property type="entry name" value="AttH_dom"/>
</dbReference>
<dbReference type="Proteomes" id="UP000324595">
    <property type="component" value="Unassembled WGS sequence"/>
</dbReference>
<dbReference type="Gene3D" id="2.40.370.10">
    <property type="entry name" value="AttH-like domain"/>
    <property type="match status" value="2"/>
</dbReference>
<dbReference type="GO" id="GO:0016787">
    <property type="term" value="F:hydrolase activity"/>
    <property type="evidence" value="ECO:0007669"/>
    <property type="project" value="UniProtKB-KW"/>
</dbReference>
<evidence type="ECO:0000256" key="1">
    <source>
        <dbReference type="SAM" id="Phobius"/>
    </source>
</evidence>
<feature type="transmembrane region" description="Helical" evidence="1">
    <location>
        <begin position="6"/>
        <end position="25"/>
    </location>
</feature>
<feature type="domain" description="AttH" evidence="2">
    <location>
        <begin position="72"/>
        <end position="257"/>
    </location>
</feature>
<gene>
    <name evidence="3" type="ORF">LX73_1604</name>
</gene>
<evidence type="ECO:0000313" key="3">
    <source>
        <dbReference type="EMBL" id="TYP93888.1"/>
    </source>
</evidence>
<dbReference type="Pfam" id="PF17186">
    <property type="entry name" value="Lipocalin_9"/>
    <property type="match status" value="1"/>
</dbReference>
<dbReference type="InterPro" id="IPR023374">
    <property type="entry name" value="AttH-like_dom_sf"/>
</dbReference>
<organism evidence="3 4">
    <name type="scientific">Fodinibius salinus</name>
    <dbReference type="NCBI Taxonomy" id="860790"/>
    <lineage>
        <taxon>Bacteria</taxon>
        <taxon>Pseudomonadati</taxon>
        <taxon>Balneolota</taxon>
        <taxon>Balneolia</taxon>
        <taxon>Balneolales</taxon>
        <taxon>Balneolaceae</taxon>
        <taxon>Fodinibius</taxon>
    </lineage>
</organism>
<dbReference type="EMBL" id="VNHY01000002">
    <property type="protein sequence ID" value="TYP93888.1"/>
    <property type="molecule type" value="Genomic_DNA"/>
</dbReference>
<dbReference type="PANTHER" id="PTHR38591:SF1">
    <property type="entry name" value="BLL1000 PROTEIN"/>
    <property type="match status" value="1"/>
</dbReference>
<dbReference type="OrthoDB" id="9770826at2"/>
<keyword evidence="3" id="KW-0378">Hydrolase</keyword>
<reference evidence="3 4" key="1">
    <citation type="submission" date="2019-07" db="EMBL/GenBank/DDBJ databases">
        <title>Genomic Encyclopedia of Archaeal and Bacterial Type Strains, Phase II (KMG-II): from individual species to whole genera.</title>
        <authorList>
            <person name="Goeker M."/>
        </authorList>
    </citation>
    <scope>NUCLEOTIDE SEQUENCE [LARGE SCALE GENOMIC DNA]</scope>
    <source>
        <strain evidence="3 4">DSM 21935</strain>
    </source>
</reference>
<sequence length="394" mass="44572">MKTSFWYILAVPLTIGLAVGLWYIVEDKEEIRASVSVAEAMNSGGMEGYKRVTGPREFIFPDDHGAHPGYKTEWWYYTGNVFTESGRQFGYQFTIFRNQLTPPTDVANRSKAPSNWNTNQLYLGHLAISDVENEDHIFEERYSRGAVGLAGAEADPYRIWIENWEIKRMDSTNSGDQNFAVHIKAKMQSGAAIDLNITPAKPLVLQGDKGYDRKGTDAGNASYYFSFTRMKTEGMITKNEKQFRVSGTSWMDHEWSTSALGNRQEGWDWFSIQLSNGYDLMYYQLRNKDGSISKFTTGSLIGPDGQKTTIGPDDVNIEVLDKWKSPHSKSVYPAKWTMNIPKANLFLDLQTSFPDQVMDVSVRYYEGTISISGTMNEKDIGGTGFIEMTGYEEK</sequence>